<accession>A0A7J0GAH3</accession>
<evidence type="ECO:0000313" key="2">
    <source>
        <dbReference type="EMBL" id="GFZ07816.1"/>
    </source>
</evidence>
<dbReference type="PANTHER" id="PTHR31672">
    <property type="entry name" value="BNACNNG10540D PROTEIN"/>
    <property type="match status" value="1"/>
</dbReference>
<dbReference type="Pfam" id="PF00646">
    <property type="entry name" value="F-box"/>
    <property type="match status" value="1"/>
</dbReference>
<dbReference type="InterPro" id="IPR001810">
    <property type="entry name" value="F-box_dom"/>
</dbReference>
<proteinExistence type="predicted"/>
<dbReference type="Gene3D" id="1.20.1280.50">
    <property type="match status" value="1"/>
</dbReference>
<sequence length="137" mass="15686">MEKKTIRPSIGGSGEGKLLLHDLVAEEILTRLPANSLMRFTCVCKLWRSTILDPCFQQVHRARSLPSDRVVPLRRAPLRRVRIALPDPCLRRKVRPRYRRSLTASFFFDPAANRASATPLLAKSRSFFPLLSRHLLL</sequence>
<organism evidence="2 3">
    <name type="scientific">Actinidia rufa</name>
    <dbReference type="NCBI Taxonomy" id="165716"/>
    <lineage>
        <taxon>Eukaryota</taxon>
        <taxon>Viridiplantae</taxon>
        <taxon>Streptophyta</taxon>
        <taxon>Embryophyta</taxon>
        <taxon>Tracheophyta</taxon>
        <taxon>Spermatophyta</taxon>
        <taxon>Magnoliopsida</taxon>
        <taxon>eudicotyledons</taxon>
        <taxon>Gunneridae</taxon>
        <taxon>Pentapetalae</taxon>
        <taxon>asterids</taxon>
        <taxon>Ericales</taxon>
        <taxon>Actinidiaceae</taxon>
        <taxon>Actinidia</taxon>
    </lineage>
</organism>
<dbReference type="InterPro" id="IPR036047">
    <property type="entry name" value="F-box-like_dom_sf"/>
</dbReference>
<dbReference type="SMART" id="SM00256">
    <property type="entry name" value="FBOX"/>
    <property type="match status" value="1"/>
</dbReference>
<dbReference type="AlphaFoldDB" id="A0A7J0GAH3"/>
<reference evidence="2 3" key="1">
    <citation type="submission" date="2019-07" db="EMBL/GenBank/DDBJ databases">
        <title>De Novo Assembly of kiwifruit Actinidia rufa.</title>
        <authorList>
            <person name="Sugita-Konishi S."/>
            <person name="Sato K."/>
            <person name="Mori E."/>
            <person name="Abe Y."/>
            <person name="Kisaki G."/>
            <person name="Hamano K."/>
            <person name="Suezawa K."/>
            <person name="Otani M."/>
            <person name="Fukuda T."/>
            <person name="Manabe T."/>
            <person name="Gomi K."/>
            <person name="Tabuchi M."/>
            <person name="Akimitsu K."/>
            <person name="Kataoka I."/>
        </authorList>
    </citation>
    <scope>NUCLEOTIDE SEQUENCE [LARGE SCALE GENOMIC DNA]</scope>
    <source>
        <strain evidence="3">cv. Fuchu</strain>
    </source>
</reference>
<keyword evidence="3" id="KW-1185">Reference proteome</keyword>
<dbReference type="EMBL" id="BJWL01000019">
    <property type="protein sequence ID" value="GFZ07816.1"/>
    <property type="molecule type" value="Genomic_DNA"/>
</dbReference>
<name>A0A7J0GAH3_9ERIC</name>
<protein>
    <recommendedName>
        <fullName evidence="1">F-box domain-containing protein</fullName>
    </recommendedName>
</protein>
<dbReference type="PANTHER" id="PTHR31672:SF13">
    <property type="entry name" value="F-BOX PROTEIN CPR30-LIKE"/>
    <property type="match status" value="1"/>
</dbReference>
<gene>
    <name evidence="2" type="ORF">Acr_19g0007530</name>
</gene>
<evidence type="ECO:0000313" key="3">
    <source>
        <dbReference type="Proteomes" id="UP000585474"/>
    </source>
</evidence>
<dbReference type="OrthoDB" id="1113663at2759"/>
<dbReference type="InterPro" id="IPR050796">
    <property type="entry name" value="SCF_F-box_component"/>
</dbReference>
<dbReference type="SUPFAM" id="SSF81383">
    <property type="entry name" value="F-box domain"/>
    <property type="match status" value="1"/>
</dbReference>
<comment type="caution">
    <text evidence="2">The sequence shown here is derived from an EMBL/GenBank/DDBJ whole genome shotgun (WGS) entry which is preliminary data.</text>
</comment>
<evidence type="ECO:0000259" key="1">
    <source>
        <dbReference type="SMART" id="SM00256"/>
    </source>
</evidence>
<feature type="domain" description="F-box" evidence="1">
    <location>
        <begin position="20"/>
        <end position="60"/>
    </location>
</feature>
<dbReference type="Proteomes" id="UP000585474">
    <property type="component" value="Unassembled WGS sequence"/>
</dbReference>